<name>A0A382B051_9ZZZZ</name>
<dbReference type="EMBL" id="UINC01027629">
    <property type="protein sequence ID" value="SVB07186.1"/>
    <property type="molecule type" value="Genomic_DNA"/>
</dbReference>
<reference evidence="1" key="1">
    <citation type="submission" date="2018-05" db="EMBL/GenBank/DDBJ databases">
        <authorList>
            <person name="Lanie J.A."/>
            <person name="Ng W.-L."/>
            <person name="Kazmierczak K.M."/>
            <person name="Andrzejewski T.M."/>
            <person name="Davidsen T.M."/>
            <person name="Wayne K.J."/>
            <person name="Tettelin H."/>
            <person name="Glass J.I."/>
            <person name="Rusch D."/>
            <person name="Podicherti R."/>
            <person name="Tsui H.-C.T."/>
            <person name="Winkler M.E."/>
        </authorList>
    </citation>
    <scope>NUCLEOTIDE SEQUENCE</scope>
</reference>
<accession>A0A382B051</accession>
<evidence type="ECO:0000313" key="1">
    <source>
        <dbReference type="EMBL" id="SVB07186.1"/>
    </source>
</evidence>
<evidence type="ECO:0008006" key="2">
    <source>
        <dbReference type="Google" id="ProtNLM"/>
    </source>
</evidence>
<gene>
    <name evidence="1" type="ORF">METZ01_LOCUS160040</name>
</gene>
<organism evidence="1">
    <name type="scientific">marine metagenome</name>
    <dbReference type="NCBI Taxonomy" id="408172"/>
    <lineage>
        <taxon>unclassified sequences</taxon>
        <taxon>metagenomes</taxon>
        <taxon>ecological metagenomes</taxon>
    </lineage>
</organism>
<protein>
    <recommendedName>
        <fullName evidence="2">DUF1579 domain-containing protein</fullName>
    </recommendedName>
</protein>
<dbReference type="AlphaFoldDB" id="A0A382B051"/>
<proteinExistence type="predicted"/>
<sequence length="177" mass="19520">MHMKKLASLFVFVGLTISVSAQDQPTNLKEAVDTAEANWLFGDWQREGSDGTPRLLSFKWAIKDAAISVHSTGGNRESHGVIGFDANNGKVVGKSFSKTGYSDSEWLLFADGKLIEKITMNGVQDGEPRQFTFARGVRSVDENTMEATFHQVSDTGEVGEAFERDGAKVTQTWKRKK</sequence>